<accession>A0ACB8SG83</accession>
<protein>
    <submittedName>
        <fullName evidence="1">Uncharacterized protein</fullName>
    </submittedName>
</protein>
<dbReference type="Proteomes" id="UP000814140">
    <property type="component" value="Unassembled WGS sequence"/>
</dbReference>
<comment type="caution">
    <text evidence="1">The sequence shown here is derived from an EMBL/GenBank/DDBJ whole genome shotgun (WGS) entry which is preliminary data.</text>
</comment>
<reference evidence="1" key="2">
    <citation type="journal article" date="2022" name="New Phytol.">
        <title>Evolutionary transition to the ectomycorrhizal habit in the genomes of a hyperdiverse lineage of mushroom-forming fungi.</title>
        <authorList>
            <person name="Looney B."/>
            <person name="Miyauchi S."/>
            <person name="Morin E."/>
            <person name="Drula E."/>
            <person name="Courty P.E."/>
            <person name="Kohler A."/>
            <person name="Kuo A."/>
            <person name="LaButti K."/>
            <person name="Pangilinan J."/>
            <person name="Lipzen A."/>
            <person name="Riley R."/>
            <person name="Andreopoulos W."/>
            <person name="He G."/>
            <person name="Johnson J."/>
            <person name="Nolan M."/>
            <person name="Tritt A."/>
            <person name="Barry K.W."/>
            <person name="Grigoriev I.V."/>
            <person name="Nagy L.G."/>
            <person name="Hibbett D."/>
            <person name="Henrissat B."/>
            <person name="Matheny P.B."/>
            <person name="Labbe J."/>
            <person name="Martin F.M."/>
        </authorList>
    </citation>
    <scope>NUCLEOTIDE SEQUENCE</scope>
    <source>
        <strain evidence="1">HHB10654</strain>
    </source>
</reference>
<sequence>MDTEAGSGRSGTIRTRLERHAQCNFDELVAGGIPTFCLPRPRLCTPPRTSCPHQRARVHAHTRPLALFLPPPRSAPPRTRVCSPRPPEPRQIFHIAAHGLPNALSRRTQSYPRVASSQCPRR</sequence>
<evidence type="ECO:0000313" key="1">
    <source>
        <dbReference type="EMBL" id="KAI0055534.1"/>
    </source>
</evidence>
<organism evidence="1 2">
    <name type="scientific">Artomyces pyxidatus</name>
    <dbReference type="NCBI Taxonomy" id="48021"/>
    <lineage>
        <taxon>Eukaryota</taxon>
        <taxon>Fungi</taxon>
        <taxon>Dikarya</taxon>
        <taxon>Basidiomycota</taxon>
        <taxon>Agaricomycotina</taxon>
        <taxon>Agaricomycetes</taxon>
        <taxon>Russulales</taxon>
        <taxon>Auriscalpiaceae</taxon>
        <taxon>Artomyces</taxon>
    </lineage>
</organism>
<reference evidence="1" key="1">
    <citation type="submission" date="2021-03" db="EMBL/GenBank/DDBJ databases">
        <authorList>
            <consortium name="DOE Joint Genome Institute"/>
            <person name="Ahrendt S."/>
            <person name="Looney B.P."/>
            <person name="Miyauchi S."/>
            <person name="Morin E."/>
            <person name="Drula E."/>
            <person name="Courty P.E."/>
            <person name="Chicoki N."/>
            <person name="Fauchery L."/>
            <person name="Kohler A."/>
            <person name="Kuo A."/>
            <person name="Labutti K."/>
            <person name="Pangilinan J."/>
            <person name="Lipzen A."/>
            <person name="Riley R."/>
            <person name="Andreopoulos W."/>
            <person name="He G."/>
            <person name="Johnson J."/>
            <person name="Barry K.W."/>
            <person name="Grigoriev I.V."/>
            <person name="Nagy L."/>
            <person name="Hibbett D."/>
            <person name="Henrissat B."/>
            <person name="Matheny P.B."/>
            <person name="Labbe J."/>
            <person name="Martin F."/>
        </authorList>
    </citation>
    <scope>NUCLEOTIDE SEQUENCE</scope>
    <source>
        <strain evidence="1">HHB10654</strain>
    </source>
</reference>
<name>A0ACB8SG83_9AGAM</name>
<proteinExistence type="predicted"/>
<gene>
    <name evidence="1" type="ORF">BV25DRAFT_1833107</name>
</gene>
<dbReference type="EMBL" id="MU277288">
    <property type="protein sequence ID" value="KAI0055534.1"/>
    <property type="molecule type" value="Genomic_DNA"/>
</dbReference>
<keyword evidence="2" id="KW-1185">Reference proteome</keyword>
<evidence type="ECO:0000313" key="2">
    <source>
        <dbReference type="Proteomes" id="UP000814140"/>
    </source>
</evidence>